<evidence type="ECO:0000259" key="6">
    <source>
        <dbReference type="Pfam" id="PF01494"/>
    </source>
</evidence>
<dbReference type="InterPro" id="IPR050641">
    <property type="entry name" value="RIFMO-like"/>
</dbReference>
<dbReference type="InterPro" id="IPR036249">
    <property type="entry name" value="Thioredoxin-like_sf"/>
</dbReference>
<name>A0A9P6E9I8_9AGAR</name>
<comment type="similarity">
    <text evidence="2">Belongs to the PheA/TfdB FAD monooxygenase family.</text>
</comment>
<evidence type="ECO:0000256" key="3">
    <source>
        <dbReference type="ARBA" id="ARBA00022630"/>
    </source>
</evidence>
<evidence type="ECO:0000259" key="7">
    <source>
        <dbReference type="Pfam" id="PF07976"/>
    </source>
</evidence>
<proteinExistence type="inferred from homology"/>
<dbReference type="InterPro" id="IPR012941">
    <property type="entry name" value="Phe_hydrox_C_dim_dom"/>
</dbReference>
<accession>A0A9P6E9I8</accession>
<organism evidence="8 9">
    <name type="scientific">Crepidotus variabilis</name>
    <dbReference type="NCBI Taxonomy" id="179855"/>
    <lineage>
        <taxon>Eukaryota</taxon>
        <taxon>Fungi</taxon>
        <taxon>Dikarya</taxon>
        <taxon>Basidiomycota</taxon>
        <taxon>Agaricomycotina</taxon>
        <taxon>Agaricomycetes</taxon>
        <taxon>Agaricomycetidae</taxon>
        <taxon>Agaricales</taxon>
        <taxon>Agaricineae</taxon>
        <taxon>Crepidotaceae</taxon>
        <taxon>Crepidotus</taxon>
    </lineage>
</organism>
<dbReference type="OrthoDB" id="2690153at2759"/>
<comment type="cofactor">
    <cofactor evidence="1">
        <name>FAD</name>
        <dbReference type="ChEBI" id="CHEBI:57692"/>
    </cofactor>
</comment>
<feature type="domain" description="FAD-binding" evidence="6">
    <location>
        <begin position="8"/>
        <end position="356"/>
    </location>
</feature>
<dbReference type="PANTHER" id="PTHR43004">
    <property type="entry name" value="TRK SYSTEM POTASSIUM UPTAKE PROTEIN"/>
    <property type="match status" value="1"/>
</dbReference>
<dbReference type="Proteomes" id="UP000807306">
    <property type="component" value="Unassembled WGS sequence"/>
</dbReference>
<dbReference type="PANTHER" id="PTHR43004:SF19">
    <property type="entry name" value="BINDING MONOOXYGENASE, PUTATIVE (JCVI)-RELATED"/>
    <property type="match status" value="1"/>
</dbReference>
<evidence type="ECO:0000256" key="1">
    <source>
        <dbReference type="ARBA" id="ARBA00001974"/>
    </source>
</evidence>
<protein>
    <submittedName>
        <fullName evidence="8">FAD binding domain-containing protein</fullName>
    </submittedName>
</protein>
<keyword evidence="9" id="KW-1185">Reference proteome</keyword>
<evidence type="ECO:0000256" key="2">
    <source>
        <dbReference type="ARBA" id="ARBA00007801"/>
    </source>
</evidence>
<dbReference type="PRINTS" id="PR00420">
    <property type="entry name" value="RNGMNOXGNASE"/>
</dbReference>
<comment type="caution">
    <text evidence="8">The sequence shown here is derived from an EMBL/GenBank/DDBJ whole genome shotgun (WGS) entry which is preliminary data.</text>
</comment>
<dbReference type="InterPro" id="IPR036188">
    <property type="entry name" value="FAD/NAD-bd_sf"/>
</dbReference>
<dbReference type="Gene3D" id="3.40.30.120">
    <property type="match status" value="1"/>
</dbReference>
<dbReference type="Pfam" id="PF01494">
    <property type="entry name" value="FAD_binding_3"/>
    <property type="match status" value="1"/>
</dbReference>
<dbReference type="EMBL" id="MU157892">
    <property type="protein sequence ID" value="KAF9524863.1"/>
    <property type="molecule type" value="Genomic_DNA"/>
</dbReference>
<gene>
    <name evidence="8" type="ORF">CPB83DRAFT_860615</name>
</gene>
<keyword evidence="4" id="KW-0274">FAD</keyword>
<keyword evidence="5" id="KW-0560">Oxidoreductase</keyword>
<dbReference type="InterPro" id="IPR002938">
    <property type="entry name" value="FAD-bd"/>
</dbReference>
<feature type="domain" description="Phenol hydroxylase-like C-terminal dimerisation" evidence="7">
    <location>
        <begin position="495"/>
        <end position="544"/>
    </location>
</feature>
<dbReference type="SUPFAM" id="SSF51905">
    <property type="entry name" value="FAD/NAD(P)-binding domain"/>
    <property type="match status" value="1"/>
</dbReference>
<dbReference type="GO" id="GO:0016709">
    <property type="term" value="F:oxidoreductase activity, acting on paired donors, with incorporation or reduction of molecular oxygen, NAD(P)H as one donor, and incorporation of one atom of oxygen"/>
    <property type="evidence" value="ECO:0007669"/>
    <property type="project" value="UniProtKB-ARBA"/>
</dbReference>
<evidence type="ECO:0000256" key="5">
    <source>
        <dbReference type="ARBA" id="ARBA00023002"/>
    </source>
</evidence>
<dbReference type="GO" id="GO:0071949">
    <property type="term" value="F:FAD binding"/>
    <property type="evidence" value="ECO:0007669"/>
    <property type="project" value="InterPro"/>
</dbReference>
<evidence type="ECO:0000256" key="4">
    <source>
        <dbReference type="ARBA" id="ARBA00022827"/>
    </source>
</evidence>
<dbReference type="SUPFAM" id="SSF52833">
    <property type="entry name" value="Thioredoxin-like"/>
    <property type="match status" value="1"/>
</dbReference>
<dbReference type="Gene3D" id="3.50.50.60">
    <property type="entry name" value="FAD/NAD(P)-binding domain"/>
    <property type="match status" value="1"/>
</dbReference>
<sequence>MSSAESPKVLIVGAGPSGLIAALTLIRNGIPVRIIEKSITPRIGQRGAGVMARTFEVFEALGFLEEAMKYTISVPKMRIYKPGSSTEVVKEYFLHHVVDPTPDRPYINPRLLGQESLDKVLREILEKLGCHIELGMGLVGFEQDDEKVKVKLQRASGGEEEEASYDYMIGADGARGVVRKQLGLTFVGETTEQKMAVGEFMVEGGLENDIWHRWGEPGTYMLMIRPTDQPGLFTFVTGGRLLPNPDDIVQSETVLKNYIKERLAGRDDVKIGDIKWMGTYTINIRMVDSFKKGRVFVTGDAAHIHSPTGAQGMNTGIQDSYNIGWKLALVQKGVAPPALLETVTEERVPVVAEMLELTTTLLKRTILSDADRNRPEAVNQYGVNYRLSSIVLDDGSDLKEARKISPYGGGDAKIVYAGDRAPDAPGLIKIGGTQEPTRLFKLLGPSHHTVLVFADKAEGVFQASSNIFKKYPSDLVRFVVIHTAGKAVQANGPTETFEDSQGHAYNAYKNSQNVSGVFIIRPDGYVGGRFESTDKVEAYFKGIFGDHF</sequence>
<dbReference type="Gene3D" id="3.30.70.2450">
    <property type="match status" value="1"/>
</dbReference>
<evidence type="ECO:0000313" key="8">
    <source>
        <dbReference type="EMBL" id="KAF9524863.1"/>
    </source>
</evidence>
<evidence type="ECO:0000313" key="9">
    <source>
        <dbReference type="Proteomes" id="UP000807306"/>
    </source>
</evidence>
<dbReference type="Pfam" id="PF07976">
    <property type="entry name" value="Phe_hydrox_dim"/>
    <property type="match status" value="1"/>
</dbReference>
<reference evidence="8" key="1">
    <citation type="submission" date="2020-11" db="EMBL/GenBank/DDBJ databases">
        <authorList>
            <consortium name="DOE Joint Genome Institute"/>
            <person name="Ahrendt S."/>
            <person name="Riley R."/>
            <person name="Andreopoulos W."/>
            <person name="Labutti K."/>
            <person name="Pangilinan J."/>
            <person name="Ruiz-Duenas F.J."/>
            <person name="Barrasa J.M."/>
            <person name="Sanchez-Garcia M."/>
            <person name="Camarero S."/>
            <person name="Miyauchi S."/>
            <person name="Serrano A."/>
            <person name="Linde D."/>
            <person name="Babiker R."/>
            <person name="Drula E."/>
            <person name="Ayuso-Fernandez I."/>
            <person name="Pacheco R."/>
            <person name="Padilla G."/>
            <person name="Ferreira P."/>
            <person name="Barriuso J."/>
            <person name="Kellner H."/>
            <person name="Castanera R."/>
            <person name="Alfaro M."/>
            <person name="Ramirez L."/>
            <person name="Pisabarro A.G."/>
            <person name="Kuo A."/>
            <person name="Tritt A."/>
            <person name="Lipzen A."/>
            <person name="He G."/>
            <person name="Yan M."/>
            <person name="Ng V."/>
            <person name="Cullen D."/>
            <person name="Martin F."/>
            <person name="Rosso M.-N."/>
            <person name="Henrissat B."/>
            <person name="Hibbett D."/>
            <person name="Martinez A.T."/>
            <person name="Grigoriev I.V."/>
        </authorList>
    </citation>
    <scope>NUCLEOTIDE SEQUENCE</scope>
    <source>
        <strain evidence="8">CBS 506.95</strain>
    </source>
</reference>
<keyword evidence="3" id="KW-0285">Flavoprotein</keyword>
<dbReference type="AlphaFoldDB" id="A0A9P6E9I8"/>